<dbReference type="InterPro" id="IPR019081">
    <property type="entry name" value="UPF0328"/>
</dbReference>
<protein>
    <submittedName>
        <fullName evidence="3">Uncharacterized protein</fullName>
    </submittedName>
</protein>
<keyword evidence="2" id="KW-1133">Transmembrane helix</keyword>
<keyword evidence="2" id="KW-0472">Membrane</keyword>
<dbReference type="EMBL" id="KC513623">
    <property type="protein sequence ID" value="AGE96566.1"/>
    <property type="molecule type" value="Genomic_DNA"/>
</dbReference>
<reference evidence="3" key="1">
    <citation type="journal article" date="2013" name="Eukaryot. Cell">
        <title>Extremely Reduced Levels of Heterozygosity in the Vertebrate Pathogen Encephalitozoon cuniculi.</title>
        <authorList>
            <person name="Selman M."/>
            <person name="Sak B."/>
            <person name="Kvac M."/>
            <person name="Farinelli L."/>
            <person name="Weiss L.M."/>
            <person name="Corradi N."/>
        </authorList>
    </citation>
    <scope>NUCLEOTIDE SEQUENCE</scope>
</reference>
<gene>
    <name evidence="3" type="ORF">ECU03_0110</name>
</gene>
<dbReference type="VEuPathDB" id="MicrosporidiaDB:M970_030030"/>
<evidence type="ECO:0000256" key="2">
    <source>
        <dbReference type="SAM" id="Phobius"/>
    </source>
</evidence>
<proteinExistence type="inferred from homology"/>
<evidence type="ECO:0000256" key="1">
    <source>
        <dbReference type="ARBA" id="ARBA00010346"/>
    </source>
</evidence>
<dbReference type="AlphaFoldDB" id="M1KMJ9"/>
<feature type="transmembrane region" description="Helical" evidence="2">
    <location>
        <begin position="60"/>
        <end position="82"/>
    </location>
</feature>
<dbReference type="VEuPathDB" id="MicrosporidiaDB:ECU03_0110"/>
<accession>M1KMJ9</accession>
<feature type="transmembrane region" description="Helical" evidence="2">
    <location>
        <begin position="194"/>
        <end position="213"/>
    </location>
</feature>
<feature type="transmembrane region" description="Helical" evidence="2">
    <location>
        <begin position="31"/>
        <end position="48"/>
    </location>
</feature>
<keyword evidence="2" id="KW-0812">Transmembrane</keyword>
<dbReference type="Pfam" id="PF09591">
    <property type="entry name" value="DUF2463"/>
    <property type="match status" value="1"/>
</dbReference>
<name>M1KMJ9_ENCCN</name>
<dbReference type="VEuPathDB" id="MicrosporidiaDB:AEWD_030030"/>
<organism evidence="3">
    <name type="scientific">Encephalitozoon cuniculi</name>
    <name type="common">Microsporidian parasite</name>
    <dbReference type="NCBI Taxonomy" id="6035"/>
    <lineage>
        <taxon>Eukaryota</taxon>
        <taxon>Fungi</taxon>
        <taxon>Fungi incertae sedis</taxon>
        <taxon>Microsporidia</taxon>
        <taxon>Unikaryonidae</taxon>
        <taxon>Encephalitozoon</taxon>
    </lineage>
</organism>
<feature type="transmembrane region" description="Helical" evidence="2">
    <location>
        <begin position="129"/>
        <end position="147"/>
    </location>
</feature>
<comment type="similarity">
    <text evidence="1">Belongs to the UPF0328 family.</text>
</comment>
<dbReference type="VEuPathDB" id="MicrosporidiaDB:AEWR_030030"/>
<feature type="transmembrane region" description="Helical" evidence="2">
    <location>
        <begin position="233"/>
        <end position="256"/>
    </location>
</feature>
<dbReference type="VEuPathDB" id="MicrosporidiaDB:AEWQ_030030"/>
<feature type="transmembrane region" description="Helical" evidence="2">
    <location>
        <begin position="167"/>
        <end position="187"/>
    </location>
</feature>
<evidence type="ECO:0000313" key="3">
    <source>
        <dbReference type="EMBL" id="AGE96566.1"/>
    </source>
</evidence>
<feature type="transmembrane region" description="Helical" evidence="2">
    <location>
        <begin position="102"/>
        <end position="120"/>
    </location>
</feature>
<sequence>MNINNIPELYTTDKRCYTKNQSWWVAATNNFSPLICILFPVVISFVLKETVDNNSPLSKLIIVLFPFLYSAVQHLLLFHGMWASHHRPRGLLSKMPYYSLDFLFLTFGIISALSIIAFTVEKWQGDDDLLFHAITLPFLIISPTYLLSTSCNPTTGQIQFTDTAITALIDLIILSSYIIGITLTVLFRNRNVCCPFPFIFAFASFILILLRSLKETFFPSKQSSSSSLWRKGIFVFIVISSIPGYLLTVCGPIAVFSQHFNCFANSD</sequence>